<name>A0AAN8EB36_9EURO</name>
<sequence length="243" mass="27615">MATPTLMGIPAELRLRIFDIFINEVADDHEVIVDCDYGTLTSTNNDCAPLFGVSRQVNAKADDRFRLTLHIYQIDNAAGPAWQIKDILNLKAPYTSKYVNTIVLQSLEGLDGDHINTTHFPNLKTVVVEQYIRNATSQVTASQPKLMDYVRCPTDLPFEGGLERVDTGEYDHIFIATAKEAFSKWTFKNVPAYEQRGYKIIYQVIAWLQTLPNDDHFDNKRHSRDLVSLAVYRTITKGRTDSL</sequence>
<gene>
    <name evidence="1" type="ORF">OHC33_009139</name>
</gene>
<dbReference type="Proteomes" id="UP001316803">
    <property type="component" value="Unassembled WGS sequence"/>
</dbReference>
<proteinExistence type="predicted"/>
<reference evidence="1 2" key="1">
    <citation type="submission" date="2022-12" db="EMBL/GenBank/DDBJ databases">
        <title>Genomic features and morphological characterization of a novel Knufia sp. strain isolated from spacecraft assembly facility.</title>
        <authorList>
            <person name="Teixeira M."/>
            <person name="Chander A.M."/>
            <person name="Stajich J.E."/>
            <person name="Venkateswaran K."/>
        </authorList>
    </citation>
    <scope>NUCLEOTIDE SEQUENCE [LARGE SCALE GENOMIC DNA]</scope>
    <source>
        <strain evidence="1 2">FJI-L2-BK-P2</strain>
    </source>
</reference>
<evidence type="ECO:0000313" key="1">
    <source>
        <dbReference type="EMBL" id="KAK5949750.1"/>
    </source>
</evidence>
<organism evidence="1 2">
    <name type="scientific">Knufia fluminis</name>
    <dbReference type="NCBI Taxonomy" id="191047"/>
    <lineage>
        <taxon>Eukaryota</taxon>
        <taxon>Fungi</taxon>
        <taxon>Dikarya</taxon>
        <taxon>Ascomycota</taxon>
        <taxon>Pezizomycotina</taxon>
        <taxon>Eurotiomycetes</taxon>
        <taxon>Chaetothyriomycetidae</taxon>
        <taxon>Chaetothyriales</taxon>
        <taxon>Trichomeriaceae</taxon>
        <taxon>Knufia</taxon>
    </lineage>
</organism>
<evidence type="ECO:0000313" key="2">
    <source>
        <dbReference type="Proteomes" id="UP001316803"/>
    </source>
</evidence>
<accession>A0AAN8EB36</accession>
<dbReference type="AlphaFoldDB" id="A0AAN8EB36"/>
<dbReference type="EMBL" id="JAKLMC020000032">
    <property type="protein sequence ID" value="KAK5949750.1"/>
    <property type="molecule type" value="Genomic_DNA"/>
</dbReference>
<protein>
    <submittedName>
        <fullName evidence="1">Uncharacterized protein</fullName>
    </submittedName>
</protein>
<comment type="caution">
    <text evidence="1">The sequence shown here is derived from an EMBL/GenBank/DDBJ whole genome shotgun (WGS) entry which is preliminary data.</text>
</comment>
<keyword evidence="2" id="KW-1185">Reference proteome</keyword>